<dbReference type="InterPro" id="IPR041223">
    <property type="entry name" value="ApeA_NTD"/>
</dbReference>
<sequence length="485" mass="54164">MSERSWRGHWRVPEDPEVVVPGTLYCADDGRARLELVGGFDTEIRQALPGGNGYTVSIDSRDFPLIHGTSGSERFTLIDTHATHTSGGLFQDVVEQDLSPNRVLRGIHLRSLDEPVFVRARLQLERLLHWSTRSTFDLHVQLGEGGTGIREQQATTHPVPPVTATYNGMTIVLRVRSTEFNIAHSPVANRSSMETVERAILDFDAPEPVPFGAFDTVSKDIQDLLTLSAYEPCGSRGRSLILPTSEAHPGPFDTKETEVVGRQVFQSDIEKTEGPHRNFLFTLRDLDFPELVPRWLALKDSARLGFNILFGLRYISTGYVGTRLLGVATAAESIHRALCPTSTPLPKATYRELKAKLLDAIPDEPVHLREFVKRGLRNDPTYNERMLELASLPDADVVDQLLTDRAKWAARLKNARHDLAHANERSGQSTDSSSAFWLLEITYALLCLVAMSKLGLSPEVQRRALDHPKIQWAAHQFKKLLTTSE</sequence>
<comment type="caution">
    <text evidence="3">The sequence shown here is derived from an EMBL/GenBank/DDBJ whole genome shotgun (WGS) entry which is preliminary data.</text>
</comment>
<evidence type="ECO:0000313" key="4">
    <source>
        <dbReference type="Proteomes" id="UP001596337"/>
    </source>
</evidence>
<keyword evidence="4" id="KW-1185">Reference proteome</keyword>
<proteinExistence type="predicted"/>
<dbReference type="InterPro" id="IPR041229">
    <property type="entry name" value="HEPN_Apea"/>
</dbReference>
<gene>
    <name evidence="3" type="ORF">ACFQGD_18545</name>
</gene>
<dbReference type="Pfam" id="PF18739">
    <property type="entry name" value="HEPN_Apea"/>
    <property type="match status" value="1"/>
</dbReference>
<evidence type="ECO:0000259" key="2">
    <source>
        <dbReference type="Pfam" id="PF18862"/>
    </source>
</evidence>
<evidence type="ECO:0000313" key="3">
    <source>
        <dbReference type="EMBL" id="MFC6869146.1"/>
    </source>
</evidence>
<evidence type="ECO:0000259" key="1">
    <source>
        <dbReference type="Pfam" id="PF18739"/>
    </source>
</evidence>
<organism evidence="3 4">
    <name type="scientific">Haloechinothrix salitolerans</name>
    <dbReference type="NCBI Taxonomy" id="926830"/>
    <lineage>
        <taxon>Bacteria</taxon>
        <taxon>Bacillati</taxon>
        <taxon>Actinomycetota</taxon>
        <taxon>Actinomycetes</taxon>
        <taxon>Pseudonocardiales</taxon>
        <taxon>Pseudonocardiaceae</taxon>
        <taxon>Haloechinothrix</taxon>
    </lineage>
</organism>
<name>A0ABW2C1J8_9PSEU</name>
<reference evidence="4" key="1">
    <citation type="journal article" date="2019" name="Int. J. Syst. Evol. Microbiol.">
        <title>The Global Catalogue of Microorganisms (GCM) 10K type strain sequencing project: providing services to taxonomists for standard genome sequencing and annotation.</title>
        <authorList>
            <consortium name="The Broad Institute Genomics Platform"/>
            <consortium name="The Broad Institute Genome Sequencing Center for Infectious Disease"/>
            <person name="Wu L."/>
            <person name="Ma J."/>
        </authorList>
    </citation>
    <scope>NUCLEOTIDE SEQUENCE [LARGE SCALE GENOMIC DNA]</scope>
    <source>
        <strain evidence="4">KCTC 32255</strain>
    </source>
</reference>
<feature type="domain" description="ApeA N-terminal" evidence="2">
    <location>
        <begin position="5"/>
        <end position="295"/>
    </location>
</feature>
<dbReference type="Pfam" id="PF18862">
    <property type="entry name" value="ApeA_NTD1"/>
    <property type="match status" value="1"/>
</dbReference>
<dbReference type="Proteomes" id="UP001596337">
    <property type="component" value="Unassembled WGS sequence"/>
</dbReference>
<feature type="domain" description="Apea-like HEPN" evidence="1">
    <location>
        <begin position="325"/>
        <end position="459"/>
    </location>
</feature>
<dbReference type="RefSeq" id="WP_345393396.1">
    <property type="nucleotide sequence ID" value="NZ_BAABLA010000019.1"/>
</dbReference>
<accession>A0ABW2C1J8</accession>
<dbReference type="EMBL" id="JBHSXX010000001">
    <property type="protein sequence ID" value="MFC6869146.1"/>
    <property type="molecule type" value="Genomic_DNA"/>
</dbReference>
<protein>
    <submittedName>
        <fullName evidence="3">HEPN domain-containing protein</fullName>
    </submittedName>
</protein>